<dbReference type="InterPro" id="IPR017689">
    <property type="entry name" value="BamD"/>
</dbReference>
<dbReference type="InterPro" id="IPR039565">
    <property type="entry name" value="BamD-like"/>
</dbReference>
<dbReference type="Proteomes" id="UP000182011">
    <property type="component" value="Unassembled WGS sequence"/>
</dbReference>
<feature type="repeat" description="TPR" evidence="4">
    <location>
        <begin position="833"/>
        <end position="866"/>
    </location>
</feature>
<dbReference type="Gene3D" id="1.25.40.10">
    <property type="entry name" value="Tetratricopeptide repeat domain"/>
    <property type="match status" value="9"/>
</dbReference>
<evidence type="ECO:0000256" key="5">
    <source>
        <dbReference type="SAM" id="SignalP"/>
    </source>
</evidence>
<feature type="repeat" description="TPR" evidence="4">
    <location>
        <begin position="654"/>
        <end position="687"/>
    </location>
</feature>
<dbReference type="SUPFAM" id="SSF48452">
    <property type="entry name" value="TPR-like"/>
    <property type="match status" value="4"/>
</dbReference>
<keyword evidence="10" id="KW-1185">Reference proteome</keyword>
<dbReference type="Proteomes" id="UP000182200">
    <property type="component" value="Unassembled WGS sequence"/>
</dbReference>
<dbReference type="STRING" id="1633631.GCA_001442925_01969"/>
<evidence type="ECO:0000256" key="3">
    <source>
        <dbReference type="ARBA" id="ARBA00023237"/>
    </source>
</evidence>
<dbReference type="PANTHER" id="PTHR12558:SF13">
    <property type="entry name" value="CELL DIVISION CYCLE PROTEIN 27 HOMOLOG"/>
    <property type="match status" value="1"/>
</dbReference>
<feature type="repeat" description="TPR" evidence="4">
    <location>
        <begin position="469"/>
        <end position="502"/>
    </location>
</feature>
<feature type="domain" description="Outer membrane lipoprotein BamD-like" evidence="6">
    <location>
        <begin position="507"/>
        <end position="676"/>
    </location>
</feature>
<evidence type="ECO:0000256" key="1">
    <source>
        <dbReference type="ARBA" id="ARBA00022729"/>
    </source>
</evidence>
<dbReference type="SUPFAM" id="SSF81901">
    <property type="entry name" value="HCP-like"/>
    <property type="match status" value="1"/>
</dbReference>
<dbReference type="EMBL" id="FAOP01000008">
    <property type="protein sequence ID" value="CUU08056.1"/>
    <property type="molecule type" value="Genomic_DNA"/>
</dbReference>
<evidence type="ECO:0000256" key="4">
    <source>
        <dbReference type="PROSITE-ProRule" id="PRU00339"/>
    </source>
</evidence>
<keyword evidence="2" id="KW-0472">Membrane</keyword>
<feature type="repeat" description="TPR" evidence="4">
    <location>
        <begin position="762"/>
        <end position="795"/>
    </location>
</feature>
<dbReference type="InterPro" id="IPR006597">
    <property type="entry name" value="Sel1-like"/>
</dbReference>
<dbReference type="SMART" id="SM00028">
    <property type="entry name" value="TPR"/>
    <property type="match status" value="20"/>
</dbReference>
<evidence type="ECO:0000313" key="9">
    <source>
        <dbReference type="Proteomes" id="UP000182011"/>
    </source>
</evidence>
<dbReference type="Pfam" id="PF13174">
    <property type="entry name" value="TPR_6"/>
    <property type="match status" value="5"/>
</dbReference>
<evidence type="ECO:0000256" key="2">
    <source>
        <dbReference type="ARBA" id="ARBA00023136"/>
    </source>
</evidence>
<accession>A0A0P1M7W4</accession>
<name>A0A0P1MZD2_9BACT</name>
<accession>A0A0P1P700</accession>
<keyword evidence="4" id="KW-0802">TPR repeat</keyword>
<accession>A0A0P1MZD2</accession>
<protein>
    <submittedName>
        <fullName evidence="8">Outer membrane assembly lipoprotein YfiO</fullName>
    </submittedName>
</protein>
<feature type="repeat" description="TPR" evidence="4">
    <location>
        <begin position="248"/>
        <end position="281"/>
    </location>
</feature>
<accession>A0A0S4NB15</accession>
<feature type="chain" id="PRO_5030013178" evidence="5">
    <location>
        <begin position="19"/>
        <end position="997"/>
    </location>
</feature>
<proteinExistence type="predicted"/>
<dbReference type="PANTHER" id="PTHR12558">
    <property type="entry name" value="CELL DIVISION CYCLE 16,23,27"/>
    <property type="match status" value="1"/>
</dbReference>
<evidence type="ECO:0000313" key="10">
    <source>
        <dbReference type="Proteomes" id="UP000182200"/>
    </source>
</evidence>
<dbReference type="AlphaFoldDB" id="A0A0P1MZD2"/>
<keyword evidence="3" id="KW-0998">Cell outer membrane</keyword>
<keyword evidence="1 5" id="KW-0732">Signal</keyword>
<accession>A0A0N7MQE9</accession>
<feature type="repeat" description="TPR" evidence="4">
    <location>
        <begin position="617"/>
        <end position="650"/>
    </location>
</feature>
<dbReference type="PROSITE" id="PS50005">
    <property type="entry name" value="TPR"/>
    <property type="match status" value="10"/>
</dbReference>
<dbReference type="NCBIfam" id="TIGR03302">
    <property type="entry name" value="OM_YfiO"/>
    <property type="match status" value="1"/>
</dbReference>
<accession>A0A0P1LAS0</accession>
<feature type="repeat" description="TPR" evidence="4">
    <location>
        <begin position="506"/>
        <end position="539"/>
    </location>
</feature>
<evidence type="ECO:0000259" key="6">
    <source>
        <dbReference type="Pfam" id="PF13525"/>
    </source>
</evidence>
<dbReference type="RefSeq" id="WP_075426468.1">
    <property type="nucleotide sequence ID" value="NZ_CZVI01000001.1"/>
</dbReference>
<feature type="repeat" description="TPR" evidence="4">
    <location>
        <begin position="135"/>
        <end position="168"/>
    </location>
</feature>
<sequence length="997" mass="115442">MIKKFTLFFLLLTTLSFAQVNLQEMRDFKFAYSLFEDGMYRLALSEFQKFITNYPESKLVEEARFFSAESAFKLGEYDTALKTYLSLLSDLPNTRFKDKANYRIAEIYLKRKNYTSAIESFKRAIESSADKLLISQSAYYLGDIYFEQGDYKNALRYYTLSYEVDTTGEIAPFSLFALGFTFQKQGKFQDAIEKYKSLIEKFSNSSGRLSKILGDAKLNLIDCYYKVGSHKEVAMLARELLNSGVGDEKIIFLLGESYYALGLYDSAMVYYEDYLKNFPNGEYNRHSLYSIGWIYYKRGSHDKAIQIFDSLSKGDDEIANFSLYYLAEVKKVSGDTVSAILTFKNFVERNKNYSRLFAQANYELGLIYFSQGKYDSAIVHLEKIHIDDTSGVGVKAFELLAQSYIRQGDYSKGASILRMIRNEMKLSSENEAINIYTEGVALMQEGKFDEAIKVFEEFLSKFQHNPNVEWAILYLGEMYYKLGDYKNARKYYTELLNRFPGSRNAEQALYSIAWSYFKEGEYKESAKQFEKFLSIYSTGKRALDARLRLADCYFMMKNYKQAESNYLSFVRLFGNQEGADYAYFQLSQVYLRQRQLMRSLEMLNLLLSKFPNSPLAPSAKYQMGWIYFQDKNYTPAINSFREVVEKYPDSEVAPKALYGIGDAYYNMGKYELAMKSYLEVIERYPDSKYSEDAISGIQYSLSAQGKNPNLVDELISKSKNPNFLEVVSLKKAEFQASQGNYSEGVNLYKKFIANYPESKLLPKAYYELGRVYEAMRRNSEAVEIYKNLISRYPMSEFAQNALVRLGRLKFNSGEFAEAIEYLGKVETKVKFYDEVLYLIGLNYLSLGDTANALRKFNEVIDKFPSSDFSDRARVKLGGILLSYDRTNEAIEILKPVVTQRATDEVSAEAQYLYAEAFFKLGDIDAALLQFLRVRYLYGEYVGLLPMTYYRIAQCYEIKGDYPKSIQFLNEVLKMHITDEMRLRVFEKLEQLKTKMPG</sequence>
<feature type="signal peptide" evidence="5">
    <location>
        <begin position="1"/>
        <end position="18"/>
    </location>
</feature>
<accession>A0A0P1L648</accession>
<gene>
    <name evidence="8" type="ORF">JGI4_01973</name>
    <name evidence="7" type="ORF">JGI8_00027</name>
</gene>
<dbReference type="Pfam" id="PF13432">
    <property type="entry name" value="TPR_16"/>
    <property type="match status" value="4"/>
</dbReference>
<dbReference type="Pfam" id="PF13525">
    <property type="entry name" value="YfiO"/>
    <property type="match status" value="1"/>
</dbReference>
<evidence type="ECO:0000313" key="7">
    <source>
        <dbReference type="EMBL" id="CUS76554.1"/>
    </source>
</evidence>
<feature type="repeat" description="TPR" evidence="4">
    <location>
        <begin position="945"/>
        <end position="978"/>
    </location>
</feature>
<dbReference type="PROSITE" id="PS50293">
    <property type="entry name" value="TPR_REGION"/>
    <property type="match status" value="1"/>
</dbReference>
<dbReference type="Pfam" id="PF13424">
    <property type="entry name" value="TPR_12"/>
    <property type="match status" value="1"/>
</dbReference>
<feature type="repeat" description="TPR" evidence="4">
    <location>
        <begin position="98"/>
        <end position="131"/>
    </location>
</feature>
<organism evidence="8 9">
    <name type="scientific">Candidatus Kryptonium thompsonii</name>
    <dbReference type="NCBI Taxonomy" id="1633631"/>
    <lineage>
        <taxon>Bacteria</taxon>
        <taxon>Pseudomonadati</taxon>
        <taxon>Candidatus Kryptoniota</taxon>
        <taxon>Candidatus Kryptonium</taxon>
    </lineage>
</organism>
<dbReference type="SMART" id="SM00671">
    <property type="entry name" value="SEL1"/>
    <property type="match status" value="6"/>
</dbReference>
<evidence type="ECO:0000313" key="8">
    <source>
        <dbReference type="EMBL" id="CUU08056.1"/>
    </source>
</evidence>
<keyword evidence="8" id="KW-0449">Lipoprotein</keyword>
<dbReference type="InterPro" id="IPR019734">
    <property type="entry name" value="TPR_rpt"/>
</dbReference>
<dbReference type="InterPro" id="IPR011990">
    <property type="entry name" value="TPR-like_helical_dom_sf"/>
</dbReference>
<reference evidence="7 10" key="2">
    <citation type="submission" date="2015-11" db="EMBL/GenBank/DDBJ databases">
        <authorList>
            <person name="Varghese N."/>
        </authorList>
    </citation>
    <scope>NUCLEOTIDE SEQUENCE [LARGE SCALE GENOMIC DNA]</scope>
    <source>
        <strain evidence="7 10">JGI-8</strain>
    </source>
</reference>
<dbReference type="EMBL" id="CZVI01000001">
    <property type="protein sequence ID" value="CUS76554.1"/>
    <property type="molecule type" value="Genomic_DNA"/>
</dbReference>
<accession>A0A0P1M7T4</accession>
<dbReference type="Pfam" id="PF13181">
    <property type="entry name" value="TPR_8"/>
    <property type="match status" value="1"/>
</dbReference>
<reference evidence="8 9" key="1">
    <citation type="submission" date="2015-11" db="EMBL/GenBank/DDBJ databases">
        <authorList>
            <person name="Zhang Y."/>
            <person name="Guo Z."/>
        </authorList>
    </citation>
    <scope>NUCLEOTIDE SEQUENCE [LARGE SCALE GENOMIC DNA]</scope>
    <source>
        <strain evidence="8">JGI-4</strain>
    </source>
</reference>